<accession>A0AAV3RYB0</accession>
<reference evidence="1 2" key="1">
    <citation type="submission" date="2024-01" db="EMBL/GenBank/DDBJ databases">
        <title>The complete chloroplast genome sequence of Lithospermum erythrorhizon: insights into the phylogenetic relationship among Boraginaceae species and the maternal lineages of purple gromwells.</title>
        <authorList>
            <person name="Okada T."/>
            <person name="Watanabe K."/>
        </authorList>
    </citation>
    <scope>NUCLEOTIDE SEQUENCE [LARGE SCALE GENOMIC DNA]</scope>
</reference>
<evidence type="ECO:0000313" key="2">
    <source>
        <dbReference type="Proteomes" id="UP001454036"/>
    </source>
</evidence>
<name>A0AAV3RYB0_LITER</name>
<evidence type="ECO:0000313" key="1">
    <source>
        <dbReference type="EMBL" id="GAA0186726.1"/>
    </source>
</evidence>
<proteinExistence type="predicted"/>
<comment type="caution">
    <text evidence="1">The sequence shown here is derived from an EMBL/GenBank/DDBJ whole genome shotgun (WGS) entry which is preliminary data.</text>
</comment>
<sequence>MELVKNLTIDFFKDLLSSAGNGHQNHRATIKAVISSLINQDDNRKLNTYLIIDEVKKAVFSMDQGSAAGLDGFNVKFYQSCWDILKEDLLVVMKELWGGSRFPKSFSSTTIVLIPKKDEPHGWSDIGLSPFAM</sequence>
<gene>
    <name evidence="1" type="ORF">LIER_34014</name>
</gene>
<dbReference type="PANTHER" id="PTHR46890:SF48">
    <property type="entry name" value="RNA-DIRECTED DNA POLYMERASE"/>
    <property type="match status" value="1"/>
</dbReference>
<dbReference type="EMBL" id="BAABME010013977">
    <property type="protein sequence ID" value="GAA0186726.1"/>
    <property type="molecule type" value="Genomic_DNA"/>
</dbReference>
<dbReference type="PANTHER" id="PTHR46890">
    <property type="entry name" value="NON-LTR RETROLELEMENT REVERSE TRANSCRIPTASE-LIKE PROTEIN-RELATED"/>
    <property type="match status" value="1"/>
</dbReference>
<evidence type="ECO:0008006" key="3">
    <source>
        <dbReference type="Google" id="ProtNLM"/>
    </source>
</evidence>
<organism evidence="1 2">
    <name type="scientific">Lithospermum erythrorhizon</name>
    <name type="common">Purple gromwell</name>
    <name type="synonym">Lithospermum officinale var. erythrorhizon</name>
    <dbReference type="NCBI Taxonomy" id="34254"/>
    <lineage>
        <taxon>Eukaryota</taxon>
        <taxon>Viridiplantae</taxon>
        <taxon>Streptophyta</taxon>
        <taxon>Embryophyta</taxon>
        <taxon>Tracheophyta</taxon>
        <taxon>Spermatophyta</taxon>
        <taxon>Magnoliopsida</taxon>
        <taxon>eudicotyledons</taxon>
        <taxon>Gunneridae</taxon>
        <taxon>Pentapetalae</taxon>
        <taxon>asterids</taxon>
        <taxon>lamiids</taxon>
        <taxon>Boraginales</taxon>
        <taxon>Boraginaceae</taxon>
        <taxon>Boraginoideae</taxon>
        <taxon>Lithospermeae</taxon>
        <taxon>Lithospermum</taxon>
    </lineage>
</organism>
<dbReference type="AlphaFoldDB" id="A0AAV3RYB0"/>
<keyword evidence="2" id="KW-1185">Reference proteome</keyword>
<dbReference type="Proteomes" id="UP001454036">
    <property type="component" value="Unassembled WGS sequence"/>
</dbReference>
<dbReference type="InterPro" id="IPR052343">
    <property type="entry name" value="Retrotransposon-Effector_Assoc"/>
</dbReference>
<protein>
    <recommendedName>
        <fullName evidence="3">Reverse transcriptase</fullName>
    </recommendedName>
</protein>